<reference evidence="1" key="1">
    <citation type="journal article" date="2023" name="Front. Mar. Sci.">
        <title>A new Merluccius polli reference genome to investigate the effects of global change in West African waters.</title>
        <authorList>
            <person name="Mateo J.L."/>
            <person name="Blanco-Fernandez C."/>
            <person name="Garcia-Vazquez E."/>
            <person name="Machado-Schiaffino G."/>
        </authorList>
    </citation>
    <scope>NUCLEOTIDE SEQUENCE</scope>
    <source>
        <strain evidence="1">C29</strain>
        <tissue evidence="1">Fin</tissue>
    </source>
</reference>
<dbReference type="PANTHER" id="PTHR10404:SF32">
    <property type="entry name" value="INACTIVE N-ACETYLATED-ALPHA-LINKED ACIDIC DIPEPTIDASE-LIKE PROTEIN 2"/>
    <property type="match status" value="1"/>
</dbReference>
<protein>
    <submittedName>
        <fullName evidence="1">Inactive N-acetylated-alpha-linked acidic dipeptidase-like protein 2</fullName>
    </submittedName>
</protein>
<dbReference type="Gene3D" id="3.40.630.10">
    <property type="entry name" value="Zn peptidases"/>
    <property type="match status" value="1"/>
</dbReference>
<dbReference type="InterPro" id="IPR039373">
    <property type="entry name" value="Peptidase_M28B"/>
</dbReference>
<dbReference type="AlphaFoldDB" id="A0AA47MQ74"/>
<dbReference type="SUPFAM" id="SSF47672">
    <property type="entry name" value="Transferrin receptor-like dimerisation domain"/>
    <property type="match status" value="1"/>
</dbReference>
<keyword evidence="2" id="KW-1185">Reference proteome</keyword>
<dbReference type="EMBL" id="JAOPHQ010003132">
    <property type="protein sequence ID" value="KAK0144479.1"/>
    <property type="molecule type" value="Genomic_DNA"/>
</dbReference>
<dbReference type="SUPFAM" id="SSF53187">
    <property type="entry name" value="Zn-dependent exopeptidases"/>
    <property type="match status" value="1"/>
</dbReference>
<proteinExistence type="predicted"/>
<name>A0AA47MQ74_MERPO</name>
<dbReference type="Proteomes" id="UP001174136">
    <property type="component" value="Unassembled WGS sequence"/>
</dbReference>
<comment type="caution">
    <text evidence="1">The sequence shown here is derived from an EMBL/GenBank/DDBJ whole genome shotgun (WGS) entry which is preliminary data.</text>
</comment>
<gene>
    <name evidence="1" type="primary">NAALADL2</name>
    <name evidence="1" type="ORF">N1851_017140</name>
</gene>
<evidence type="ECO:0000313" key="2">
    <source>
        <dbReference type="Proteomes" id="UP001174136"/>
    </source>
</evidence>
<sequence length="548" mass="59516">MSQPDISACPEMCQSTPLNASLHLSLDLPIMVESCFYQPAKKKLAPAGEVDGRRKPIAKASLMPLGGCHQLRSWGPLVVFTYSHASLLDLLEHLGSPVALLSILLRIHTSRGAGGSLTSLLVQPVSTSLASRLLSSPPSQEVGGACVPLATPPLAERKKVRLTIGNQWAHNKIYNLVGHLRGRRNSDRHVLLGSHHDSSQGGGASAIMTQLIATVMEQTKRGWAPDRTTVFCSWGGSALGNIGSFQWGQEHRVVLQSSAVSYVSLNSPVRGTERLRATASPALLQLTSDIQRRQLLSCMRGGNCPGPNVSSLQLPGDVSFFANQLAVPTVEFAFEQSKDEETTNYLSEAQFAIEPPEALDPLYKFHETIAKMTAEAIFRLVSDPVLPFYPLDIALDVQKKLKAISALPPALLSQASSLRDRAAFLQSETMRPANDPKEREPAHVRMLNDVLRDLEKSFVVPRAPPGVYRNLLYSLPGKTLQFSTLRFPQEDAGAAEGIERSAAREVPPLRGAYDNQSLSLILAAVRSAEKLVCFGLGLFDDNNTGDRK</sequence>
<accession>A0AA47MQ74</accession>
<organism evidence="1 2">
    <name type="scientific">Merluccius polli</name>
    <name type="common">Benguela hake</name>
    <name type="synonym">Merluccius cadenati</name>
    <dbReference type="NCBI Taxonomy" id="89951"/>
    <lineage>
        <taxon>Eukaryota</taxon>
        <taxon>Metazoa</taxon>
        <taxon>Chordata</taxon>
        <taxon>Craniata</taxon>
        <taxon>Vertebrata</taxon>
        <taxon>Euteleostomi</taxon>
        <taxon>Actinopterygii</taxon>
        <taxon>Neopterygii</taxon>
        <taxon>Teleostei</taxon>
        <taxon>Neoteleostei</taxon>
        <taxon>Acanthomorphata</taxon>
        <taxon>Zeiogadaria</taxon>
        <taxon>Gadariae</taxon>
        <taxon>Gadiformes</taxon>
        <taxon>Gadoidei</taxon>
        <taxon>Merlucciidae</taxon>
        <taxon>Merluccius</taxon>
    </lineage>
</organism>
<dbReference type="PANTHER" id="PTHR10404">
    <property type="entry name" value="N-ACETYLATED-ALPHA-LINKED ACIDIC DIPEPTIDASE"/>
    <property type="match status" value="1"/>
</dbReference>
<dbReference type="InterPro" id="IPR036757">
    <property type="entry name" value="TFR-like_dimer_dom_sf"/>
</dbReference>
<evidence type="ECO:0000313" key="1">
    <source>
        <dbReference type="EMBL" id="KAK0144479.1"/>
    </source>
</evidence>